<feature type="compositionally biased region" description="Basic and acidic residues" evidence="1">
    <location>
        <begin position="103"/>
        <end position="121"/>
    </location>
</feature>
<feature type="region of interest" description="Disordered" evidence="1">
    <location>
        <begin position="78"/>
        <end position="166"/>
    </location>
</feature>
<evidence type="ECO:0000256" key="1">
    <source>
        <dbReference type="SAM" id="MobiDB-lite"/>
    </source>
</evidence>
<evidence type="ECO:0000313" key="3">
    <source>
        <dbReference type="Proteomes" id="UP000290189"/>
    </source>
</evidence>
<sequence>MVSPSLRICFAASPDAILSDVWPALVQIAKDSELHMSERDGLTMGPAHDDGSASVCRLLAASACADSPSAQVVMSDAGSNIVGDDDDQSFVLSESTAPSSAQHEPEPHDGHPPPSDDHDTDSADVATTSVVIEKRSTDIASSRDPGSDIENDDVDSNARSRYPSDDQMKAPLTEIRRLLARYELQKHVLTEEYINEKLPALRKQVTETRDAQRRARSRLTASLKNLNAMIDDTSRFLRSDDAAAVREPPVQVQRQVDDQVDALTEGNSWKAVQYKLDGQFRW</sequence>
<gene>
    <name evidence="2" type="ORF">PLBR_LOCUS2353</name>
</gene>
<feature type="compositionally biased region" description="Polar residues" evidence="1">
    <location>
        <begin position="90"/>
        <end position="102"/>
    </location>
</feature>
<feature type="compositionally biased region" description="Basic and acidic residues" evidence="1">
    <location>
        <begin position="156"/>
        <end position="166"/>
    </location>
</feature>
<dbReference type="EMBL" id="OVEO01000003">
    <property type="protein sequence ID" value="SPQ95138.1"/>
    <property type="molecule type" value="Genomic_DNA"/>
</dbReference>
<dbReference type="AlphaFoldDB" id="A0A3P3Y4P5"/>
<reference evidence="2 3" key="1">
    <citation type="submission" date="2018-03" db="EMBL/GenBank/DDBJ databases">
        <authorList>
            <person name="Fogelqvist J."/>
        </authorList>
    </citation>
    <scope>NUCLEOTIDE SEQUENCE [LARGE SCALE GENOMIC DNA]</scope>
</reference>
<name>A0A3P3Y4P5_PLABS</name>
<organism evidence="2 3">
    <name type="scientific">Plasmodiophora brassicae</name>
    <name type="common">Clubroot disease agent</name>
    <dbReference type="NCBI Taxonomy" id="37360"/>
    <lineage>
        <taxon>Eukaryota</taxon>
        <taxon>Sar</taxon>
        <taxon>Rhizaria</taxon>
        <taxon>Endomyxa</taxon>
        <taxon>Phytomyxea</taxon>
        <taxon>Plasmodiophorida</taxon>
        <taxon>Plasmodiophoridae</taxon>
        <taxon>Plasmodiophora</taxon>
    </lineage>
</organism>
<protein>
    <submittedName>
        <fullName evidence="2">Uncharacterized protein</fullName>
    </submittedName>
</protein>
<accession>A0A3P3Y4P5</accession>
<evidence type="ECO:0000313" key="2">
    <source>
        <dbReference type="EMBL" id="SPQ95138.1"/>
    </source>
</evidence>
<geneLocation type="mitochondrion" evidence="2"/>
<dbReference type="Proteomes" id="UP000290189">
    <property type="component" value="Unassembled WGS sequence"/>
</dbReference>
<proteinExistence type="predicted"/>
<keyword evidence="2" id="KW-0496">Mitochondrion</keyword>